<accession>A0A3P7M671</accession>
<gene>
    <name evidence="2" type="ORF">NLS_LOCUS9504</name>
</gene>
<dbReference type="STRING" id="42156.A0A3P7M671"/>
<dbReference type="SUPFAM" id="SSF54236">
    <property type="entry name" value="Ubiquitin-like"/>
    <property type="match status" value="1"/>
</dbReference>
<name>A0A3P7M671_LITSI</name>
<dbReference type="AlphaFoldDB" id="A0A3P7M671"/>
<dbReference type="PANTHER" id="PTHR13169">
    <property type="entry name" value="UBIQUITIN-LIKE PROTEIN 3 HCG-1 PROTEIN"/>
    <property type="match status" value="1"/>
</dbReference>
<proteinExistence type="predicted"/>
<reference evidence="2 3" key="1">
    <citation type="submission" date="2018-08" db="EMBL/GenBank/DDBJ databases">
        <authorList>
            <person name="Laetsch R D."/>
            <person name="Stevens L."/>
            <person name="Kumar S."/>
            <person name="Blaxter L. M."/>
        </authorList>
    </citation>
    <scope>NUCLEOTIDE SEQUENCE [LARGE SCALE GENOMIC DNA]</scope>
</reference>
<dbReference type="InterPro" id="IPR029071">
    <property type="entry name" value="Ubiquitin-like_domsf"/>
</dbReference>
<feature type="domain" description="UBL3-like ubiquitin" evidence="1">
    <location>
        <begin position="93"/>
        <end position="199"/>
    </location>
</feature>
<dbReference type="InterPro" id="IPR040015">
    <property type="entry name" value="UBL3-like"/>
</dbReference>
<dbReference type="OrthoDB" id="1043111at2759"/>
<dbReference type="Gene3D" id="3.10.20.90">
    <property type="entry name" value="Phosphatidylinositol 3-kinase Catalytic Subunit, Chain A, domain 1"/>
    <property type="match status" value="1"/>
</dbReference>
<dbReference type="Pfam" id="PF13881">
    <property type="entry name" value="Rad60-SLD_2"/>
    <property type="match status" value="1"/>
</dbReference>
<keyword evidence="3" id="KW-1185">Reference proteome</keyword>
<protein>
    <recommendedName>
        <fullName evidence="1">UBL3-like ubiquitin domain-containing protein</fullName>
    </recommendedName>
</protein>
<dbReference type="InterPro" id="IPR039540">
    <property type="entry name" value="UBL3-like_ubiquitin_dom"/>
</dbReference>
<dbReference type="EMBL" id="UYRX01001648">
    <property type="protein sequence ID" value="VDM91845.1"/>
    <property type="molecule type" value="Genomic_DNA"/>
</dbReference>
<organism evidence="2 3">
    <name type="scientific">Litomosoides sigmodontis</name>
    <name type="common">Filarial nematode worm</name>
    <dbReference type="NCBI Taxonomy" id="42156"/>
    <lineage>
        <taxon>Eukaryota</taxon>
        <taxon>Metazoa</taxon>
        <taxon>Ecdysozoa</taxon>
        <taxon>Nematoda</taxon>
        <taxon>Chromadorea</taxon>
        <taxon>Rhabditida</taxon>
        <taxon>Spirurina</taxon>
        <taxon>Spiruromorpha</taxon>
        <taxon>Filarioidea</taxon>
        <taxon>Onchocercidae</taxon>
        <taxon>Litomosoides</taxon>
    </lineage>
</organism>
<evidence type="ECO:0000313" key="3">
    <source>
        <dbReference type="Proteomes" id="UP000277928"/>
    </source>
</evidence>
<evidence type="ECO:0000313" key="2">
    <source>
        <dbReference type="EMBL" id="VDM91845.1"/>
    </source>
</evidence>
<dbReference type="Proteomes" id="UP000277928">
    <property type="component" value="Unassembled WGS sequence"/>
</dbReference>
<dbReference type="PANTHER" id="PTHR13169:SF0">
    <property type="entry name" value="UBIQUITIN-LIKE PROTEIN 3"/>
    <property type="match status" value="1"/>
</dbReference>
<evidence type="ECO:0000259" key="1">
    <source>
        <dbReference type="Pfam" id="PF13881"/>
    </source>
</evidence>
<sequence length="202" mass="22921">MKIRWMSEIYALQKLTYRSVTLSVNYFQLYQLDFERSDEIIICSEIIISIHSGDIGDHLIDDIIQSQRSADCRMAIPPTSAAGKFDHNLPSADAINLRLILVSGKTKEFQLASNFSALDITQYVFDNWPDEWSDERVNSSSMLKLIYHGRFLHGSVTLGALSLPIGKTAVMHLVTRENLPESSTNDNLKKMKRNTCFRCCPS</sequence>